<name>A0ABQ4GCJ6_9ACTN</name>
<sequence length="135" mass="15351">MFRSDEEKAQRAADKERKAFEATPQGQARVAFQRGDGYFEIELDLRRTGNLNSHGGTGSDPRDFWNRPQSGRMDTLSLIESEGWRLSQANHIFVQTGEDSRDKWTASGQRVAIKGKIVGIYLFSRDEKRVAQQAM</sequence>
<reference evidence="2 3" key="1">
    <citation type="submission" date="2021-01" db="EMBL/GenBank/DDBJ databases">
        <title>Whole genome shotgun sequence of Microbispora corallina NBRC 16416.</title>
        <authorList>
            <person name="Komaki H."/>
            <person name="Tamura T."/>
        </authorList>
    </citation>
    <scope>NUCLEOTIDE SEQUENCE [LARGE SCALE GENOMIC DNA]</scope>
    <source>
        <strain evidence="2 3">NBRC 16416</strain>
    </source>
</reference>
<feature type="compositionally biased region" description="Basic and acidic residues" evidence="1">
    <location>
        <begin position="1"/>
        <end position="20"/>
    </location>
</feature>
<evidence type="ECO:0000313" key="2">
    <source>
        <dbReference type="EMBL" id="GIH44806.1"/>
    </source>
</evidence>
<gene>
    <name evidence="2" type="ORF">Mco01_78060</name>
</gene>
<organism evidence="2 3">
    <name type="scientific">Microbispora corallina</name>
    <dbReference type="NCBI Taxonomy" id="83302"/>
    <lineage>
        <taxon>Bacteria</taxon>
        <taxon>Bacillati</taxon>
        <taxon>Actinomycetota</taxon>
        <taxon>Actinomycetes</taxon>
        <taxon>Streptosporangiales</taxon>
        <taxon>Streptosporangiaceae</taxon>
        <taxon>Microbispora</taxon>
    </lineage>
</organism>
<evidence type="ECO:0000256" key="1">
    <source>
        <dbReference type="SAM" id="MobiDB-lite"/>
    </source>
</evidence>
<accession>A0ABQ4GCJ6</accession>
<proteinExistence type="predicted"/>
<feature type="region of interest" description="Disordered" evidence="1">
    <location>
        <begin position="1"/>
        <end position="25"/>
    </location>
</feature>
<evidence type="ECO:0008006" key="4">
    <source>
        <dbReference type="Google" id="ProtNLM"/>
    </source>
</evidence>
<feature type="region of interest" description="Disordered" evidence="1">
    <location>
        <begin position="50"/>
        <end position="69"/>
    </location>
</feature>
<dbReference type="RefSeq" id="WP_204061772.1">
    <property type="nucleotide sequence ID" value="NZ_BAAAGP010000030.1"/>
</dbReference>
<dbReference type="EMBL" id="BOOC01000079">
    <property type="protein sequence ID" value="GIH44806.1"/>
    <property type="molecule type" value="Genomic_DNA"/>
</dbReference>
<keyword evidence="3" id="KW-1185">Reference proteome</keyword>
<dbReference type="Proteomes" id="UP000603904">
    <property type="component" value="Unassembled WGS sequence"/>
</dbReference>
<comment type="caution">
    <text evidence="2">The sequence shown here is derived from an EMBL/GenBank/DDBJ whole genome shotgun (WGS) entry which is preliminary data.</text>
</comment>
<evidence type="ECO:0000313" key="3">
    <source>
        <dbReference type="Proteomes" id="UP000603904"/>
    </source>
</evidence>
<protein>
    <recommendedName>
        <fullName evidence="4">Single-stranded DNA-binding protein</fullName>
    </recommendedName>
</protein>